<dbReference type="GO" id="GO:0046872">
    <property type="term" value="F:metal ion binding"/>
    <property type="evidence" value="ECO:0007669"/>
    <property type="project" value="UniProtKB-KW"/>
</dbReference>
<evidence type="ECO:0000259" key="9">
    <source>
        <dbReference type="Pfam" id="PF16187"/>
    </source>
</evidence>
<dbReference type="InterPro" id="IPR011249">
    <property type="entry name" value="Metalloenz_LuxS/M16"/>
</dbReference>
<sequence>MDGNKPNTSDYNSYDEERAVVRSALRSSSAAQCSLLAAPSSPARTVSAATCKFPRIPAAANSARHISSATLSNHSGGSNAYTGMDNTNYFFDVSPDHFESVLDRFTQSFREPLFDSSCSEREIKTADQYRKVADDFALCGFRSLGVVMSTDNQWKLLDLLAMFNPPRSDTAAIIAEAQSLGTSVKGISTIITLIKKLVKWQSTHDDNPPTSKDCDAFLKLQNVYRMRMLQDLAQLKQLIGEPCKLAGVEGKVIDDVIKTFVKHAGYLKLICGRSKKHHSSTQVFTVSSHHLDCVQPVLDSNPALYGSVVPSSTLLKQTSKTAAPFAVFTKDLEISAQDNMCYHLVHLANGLEVLVIQEPKNKGMNVCDELLKSHNQYYSANVMKLVVLGREHLDQLTSWVQTFAKSVKDVRKLKIAFSIPDQGPHFQDKPGPLLPNKHMFRFKEKVYPADFYHNPLINITLATSIKTCMLIELISNSFIEYSYVALLAGLNYMLDSQDQSLALSLSSYNGKIPVLARSILEKLTNSQIDPCCFELVQDCVKRLYQNFVIEEPYSQRQRSYAEDYDPVRR</sequence>
<dbReference type="InterPro" id="IPR032632">
    <property type="entry name" value="Peptidase_M16_M"/>
</dbReference>
<dbReference type="Pfam" id="PF16187">
    <property type="entry name" value="Peptidase_M16_M"/>
    <property type="match status" value="1"/>
</dbReference>
<dbReference type="InterPro" id="IPR007863">
    <property type="entry name" value="Peptidase_M16_C"/>
</dbReference>
<feature type="domain" description="Peptidase M16 N-terminal" evidence="7">
    <location>
        <begin position="69"/>
        <end position="133"/>
    </location>
</feature>
<dbReference type="InterPro" id="IPR011765">
    <property type="entry name" value="Pept_M16_N"/>
</dbReference>
<dbReference type="Pfam" id="PF05193">
    <property type="entry name" value="Peptidase_M16_C"/>
    <property type="match status" value="1"/>
</dbReference>
<evidence type="ECO:0000313" key="10">
    <source>
        <dbReference type="EMBL" id="SAM83870.1"/>
    </source>
</evidence>
<dbReference type="SUPFAM" id="SSF63411">
    <property type="entry name" value="LuxS/MPP-like metallohydrolase"/>
    <property type="match status" value="3"/>
</dbReference>
<dbReference type="PANTHER" id="PTHR43690">
    <property type="entry name" value="NARDILYSIN"/>
    <property type="match status" value="1"/>
</dbReference>
<proteinExistence type="inferred from homology"/>
<dbReference type="InterPro" id="IPR050626">
    <property type="entry name" value="Peptidase_M16"/>
</dbReference>
<keyword evidence="5" id="KW-0862">Zinc</keyword>
<dbReference type="Pfam" id="PF00675">
    <property type="entry name" value="Peptidase_M16"/>
    <property type="match status" value="1"/>
</dbReference>
<keyword evidence="6" id="KW-0482">Metalloprotease</keyword>
<protein>
    <submittedName>
        <fullName evidence="10">Uncharacterized protein</fullName>
    </submittedName>
</protein>
<evidence type="ECO:0000256" key="2">
    <source>
        <dbReference type="ARBA" id="ARBA00022670"/>
    </source>
</evidence>
<dbReference type="GO" id="GO:0043171">
    <property type="term" value="P:peptide catabolic process"/>
    <property type="evidence" value="ECO:0007669"/>
    <property type="project" value="TreeGrafter"/>
</dbReference>
<dbReference type="PANTHER" id="PTHR43690:SF18">
    <property type="entry name" value="INSULIN-DEGRADING ENZYME-RELATED"/>
    <property type="match status" value="1"/>
</dbReference>
<comment type="similarity">
    <text evidence="1">Belongs to the peptidase M16 family.</text>
</comment>
<gene>
    <name evidence="10" type="ORF">UBRO_20235</name>
</gene>
<evidence type="ECO:0000256" key="4">
    <source>
        <dbReference type="ARBA" id="ARBA00022801"/>
    </source>
</evidence>
<keyword evidence="2" id="KW-0645">Protease</keyword>
<evidence type="ECO:0000259" key="8">
    <source>
        <dbReference type="Pfam" id="PF05193"/>
    </source>
</evidence>
<evidence type="ECO:0000256" key="1">
    <source>
        <dbReference type="ARBA" id="ARBA00007261"/>
    </source>
</evidence>
<reference evidence="11" key="1">
    <citation type="submission" date="2016-04" db="EMBL/GenBank/DDBJ databases">
        <authorList>
            <person name="Guldener U."/>
            <person name="Guldener U."/>
        </authorList>
    </citation>
    <scope>NUCLEOTIDE SEQUENCE [LARGE SCALE GENOMIC DNA]</scope>
    <source>
        <strain evidence="11">UB2112</strain>
    </source>
</reference>
<evidence type="ECO:0000313" key="11">
    <source>
        <dbReference type="Proteomes" id="UP000179920"/>
    </source>
</evidence>
<dbReference type="Gene3D" id="3.30.830.10">
    <property type="entry name" value="Metalloenzyme, LuxS/M16 peptidase-like"/>
    <property type="match status" value="3"/>
</dbReference>
<dbReference type="Proteomes" id="UP000179920">
    <property type="component" value="Chromosome XII"/>
</dbReference>
<dbReference type="GO" id="GO:0051603">
    <property type="term" value="P:proteolysis involved in protein catabolic process"/>
    <property type="evidence" value="ECO:0007669"/>
    <property type="project" value="TreeGrafter"/>
</dbReference>
<dbReference type="AlphaFoldDB" id="A0A1K0G830"/>
<keyword evidence="4" id="KW-0378">Hydrolase</keyword>
<evidence type="ECO:0000256" key="3">
    <source>
        <dbReference type="ARBA" id="ARBA00022723"/>
    </source>
</evidence>
<feature type="domain" description="Peptidase M16 middle/third" evidence="9">
    <location>
        <begin position="453"/>
        <end position="557"/>
    </location>
</feature>
<keyword evidence="3" id="KW-0479">Metal-binding</keyword>
<name>A0A1K0G830_9BASI</name>
<dbReference type="GO" id="GO:0005739">
    <property type="term" value="C:mitochondrion"/>
    <property type="evidence" value="ECO:0007669"/>
    <property type="project" value="TreeGrafter"/>
</dbReference>
<accession>A0A1K0G830</accession>
<dbReference type="GO" id="GO:0005829">
    <property type="term" value="C:cytosol"/>
    <property type="evidence" value="ECO:0007669"/>
    <property type="project" value="TreeGrafter"/>
</dbReference>
<dbReference type="GO" id="GO:0004222">
    <property type="term" value="F:metalloendopeptidase activity"/>
    <property type="evidence" value="ECO:0007669"/>
    <property type="project" value="TreeGrafter"/>
</dbReference>
<evidence type="ECO:0000259" key="7">
    <source>
        <dbReference type="Pfam" id="PF00675"/>
    </source>
</evidence>
<feature type="domain" description="Peptidase M16 C-terminal" evidence="8">
    <location>
        <begin position="368"/>
        <end position="433"/>
    </location>
</feature>
<dbReference type="EMBL" id="LT558128">
    <property type="protein sequence ID" value="SAM83870.1"/>
    <property type="molecule type" value="Genomic_DNA"/>
</dbReference>
<organism evidence="10 11">
    <name type="scientific">Ustilago bromivora</name>
    <dbReference type="NCBI Taxonomy" id="307758"/>
    <lineage>
        <taxon>Eukaryota</taxon>
        <taxon>Fungi</taxon>
        <taxon>Dikarya</taxon>
        <taxon>Basidiomycota</taxon>
        <taxon>Ustilaginomycotina</taxon>
        <taxon>Ustilaginomycetes</taxon>
        <taxon>Ustilaginales</taxon>
        <taxon>Ustilaginaceae</taxon>
        <taxon>Ustilago</taxon>
    </lineage>
</organism>
<evidence type="ECO:0000256" key="5">
    <source>
        <dbReference type="ARBA" id="ARBA00022833"/>
    </source>
</evidence>
<evidence type="ECO:0000256" key="6">
    <source>
        <dbReference type="ARBA" id="ARBA00023049"/>
    </source>
</evidence>